<accession>A0A517N5D7</accession>
<dbReference type="InterPro" id="IPR052900">
    <property type="entry name" value="Phospholipid_Metab_Enz"/>
</dbReference>
<protein>
    <submittedName>
        <fullName evidence="3">Alkaline phosphatase D</fullName>
        <ecNumber evidence="3">3.1.3.1</ecNumber>
    </submittedName>
</protein>
<dbReference type="Gene3D" id="3.60.21.70">
    <property type="entry name" value="PhoD-like phosphatase"/>
    <property type="match status" value="1"/>
</dbReference>
<dbReference type="PANTHER" id="PTHR43606">
    <property type="entry name" value="PHOSPHATASE, PUTATIVE (AFU_ORTHOLOGUE AFUA_6G08710)-RELATED"/>
    <property type="match status" value="1"/>
</dbReference>
<dbReference type="PANTHER" id="PTHR43606:SF2">
    <property type="entry name" value="ALKALINE PHOSPHATASE FAMILY PROTEIN (AFU_ORTHOLOGUE AFUA_5G03860)"/>
    <property type="match status" value="1"/>
</dbReference>
<organism evidence="3 4">
    <name type="scientific">Rubripirellula lacrimiformis</name>
    <dbReference type="NCBI Taxonomy" id="1930273"/>
    <lineage>
        <taxon>Bacteria</taxon>
        <taxon>Pseudomonadati</taxon>
        <taxon>Planctomycetota</taxon>
        <taxon>Planctomycetia</taxon>
        <taxon>Pirellulales</taxon>
        <taxon>Pirellulaceae</taxon>
        <taxon>Rubripirellula</taxon>
    </lineage>
</organism>
<evidence type="ECO:0000259" key="1">
    <source>
        <dbReference type="Pfam" id="PF09423"/>
    </source>
</evidence>
<reference evidence="3 4" key="1">
    <citation type="submission" date="2019-02" db="EMBL/GenBank/DDBJ databases">
        <title>Deep-cultivation of Planctomycetes and their phenomic and genomic characterization uncovers novel biology.</title>
        <authorList>
            <person name="Wiegand S."/>
            <person name="Jogler M."/>
            <person name="Boedeker C."/>
            <person name="Pinto D."/>
            <person name="Vollmers J."/>
            <person name="Rivas-Marin E."/>
            <person name="Kohn T."/>
            <person name="Peeters S.H."/>
            <person name="Heuer A."/>
            <person name="Rast P."/>
            <person name="Oberbeckmann S."/>
            <person name="Bunk B."/>
            <person name="Jeske O."/>
            <person name="Meyerdierks A."/>
            <person name="Storesund J.E."/>
            <person name="Kallscheuer N."/>
            <person name="Luecker S."/>
            <person name="Lage O.M."/>
            <person name="Pohl T."/>
            <person name="Merkel B.J."/>
            <person name="Hornburger P."/>
            <person name="Mueller R.-W."/>
            <person name="Bruemmer F."/>
            <person name="Labrenz M."/>
            <person name="Spormann A.M."/>
            <person name="Op den Camp H."/>
            <person name="Overmann J."/>
            <person name="Amann R."/>
            <person name="Jetten M.S.M."/>
            <person name="Mascher T."/>
            <person name="Medema M.H."/>
            <person name="Devos D.P."/>
            <person name="Kaster A.-K."/>
            <person name="Ovreas L."/>
            <person name="Rohde M."/>
            <person name="Galperin M.Y."/>
            <person name="Jogler C."/>
        </authorList>
    </citation>
    <scope>NUCLEOTIDE SEQUENCE [LARGE SCALE GENOMIC DNA]</scope>
    <source>
        <strain evidence="3 4">K22_7</strain>
    </source>
</reference>
<dbReference type="InterPro" id="IPR038607">
    <property type="entry name" value="PhoD-like_sf"/>
</dbReference>
<dbReference type="Proteomes" id="UP000318538">
    <property type="component" value="Chromosome"/>
</dbReference>
<dbReference type="GO" id="GO:0004035">
    <property type="term" value="F:alkaline phosphatase activity"/>
    <property type="evidence" value="ECO:0007669"/>
    <property type="project" value="UniProtKB-EC"/>
</dbReference>
<evidence type="ECO:0000313" key="3">
    <source>
        <dbReference type="EMBL" id="QDT02359.1"/>
    </source>
</evidence>
<dbReference type="CDD" id="cd07389">
    <property type="entry name" value="MPP_PhoD"/>
    <property type="match status" value="1"/>
</dbReference>
<proteinExistence type="predicted"/>
<evidence type="ECO:0000259" key="2">
    <source>
        <dbReference type="Pfam" id="PF16655"/>
    </source>
</evidence>
<dbReference type="SUPFAM" id="SSF56300">
    <property type="entry name" value="Metallo-dependent phosphatases"/>
    <property type="match status" value="1"/>
</dbReference>
<dbReference type="EC" id="3.1.3.1" evidence="3"/>
<sequence>MSRIPSDDSVSRSAWNRRRFLAFTGALPSFALASQQASAESKIAFSSDPFTLGVASGEPDHRGMVLWTRLAPAPLEPDGGMPNRGVDVTWEVASDDSMRNIVASGTQLATPQLGHSVHVELDQLEPDRWYWYRFRCGDAESPIGRTRTMPLPNTLPGSVKFAVTSCQNYEQGLFTAYQQMADDNVDLVFHLGDYIYEYEAGRNGKVRTHQGNEIMTLADYRIRHAQYRSDSLLQNMHAQCPWVVTWDDHEFDNNCAGDICQDTWVESNDFLSRRANAYQAYYEMMPLRRRQIPRGSDMRLYRSSRFGRLAEFSVLDTRQYRSDQPNEDRKSPLNAAALDPTQTMLGIKQRGWLSRNLIRSTATWNVLAQQVMMGMVNRAGDPDDPQYSMDQWPGYSHERMELMKYIRDRRVSNPVVLTGDIHTNWANELRVDDRQEDQDIVATEFVATSLSSGGNGVDQPKNLDAMLAENPCVRWHNAERGYIRCEVTPDAWKSDYMVVDDVLKPGGKTFQRKSFVVESGNPRLNVS</sequence>
<feature type="domain" description="Phospholipase D N-terminal" evidence="2">
    <location>
        <begin position="52"/>
        <end position="148"/>
    </location>
</feature>
<name>A0A517N5D7_9BACT</name>
<dbReference type="PROSITE" id="PS51318">
    <property type="entry name" value="TAT"/>
    <property type="match status" value="1"/>
</dbReference>
<dbReference type="EMBL" id="CP036525">
    <property type="protein sequence ID" value="QDT02359.1"/>
    <property type="molecule type" value="Genomic_DNA"/>
</dbReference>
<evidence type="ECO:0000313" key="4">
    <source>
        <dbReference type="Proteomes" id="UP000318538"/>
    </source>
</evidence>
<dbReference type="Pfam" id="PF09423">
    <property type="entry name" value="PhoD"/>
    <property type="match status" value="1"/>
</dbReference>
<feature type="domain" description="PhoD-like phosphatase metallophosphatase" evidence="1">
    <location>
        <begin position="161"/>
        <end position="496"/>
    </location>
</feature>
<dbReference type="InterPro" id="IPR018946">
    <property type="entry name" value="PhoD-like_MPP"/>
</dbReference>
<dbReference type="InterPro" id="IPR032093">
    <property type="entry name" value="PhoD_N"/>
</dbReference>
<dbReference type="Gene3D" id="2.60.40.380">
    <property type="entry name" value="Purple acid phosphatase-like, N-terminal"/>
    <property type="match status" value="1"/>
</dbReference>
<keyword evidence="4" id="KW-1185">Reference proteome</keyword>
<dbReference type="AlphaFoldDB" id="A0A517N5D7"/>
<dbReference type="RefSeq" id="WP_145168080.1">
    <property type="nucleotide sequence ID" value="NZ_CP036525.1"/>
</dbReference>
<keyword evidence="3" id="KW-0378">Hydrolase</keyword>
<gene>
    <name evidence="3" type="primary">phoD_1</name>
    <name evidence="3" type="ORF">K227x_07350</name>
</gene>
<dbReference type="KEGG" id="rlc:K227x_07350"/>
<dbReference type="OrthoDB" id="9763616at2"/>
<dbReference type="InterPro" id="IPR006311">
    <property type="entry name" value="TAT_signal"/>
</dbReference>
<dbReference type="InterPro" id="IPR029052">
    <property type="entry name" value="Metallo-depent_PP-like"/>
</dbReference>
<dbReference type="Pfam" id="PF16655">
    <property type="entry name" value="PhoD_N"/>
    <property type="match status" value="1"/>
</dbReference>